<gene>
    <name evidence="6" type="ORF">C1SCF055_LOCUS12155</name>
</gene>
<feature type="region of interest" description="Disordered" evidence="4">
    <location>
        <begin position="286"/>
        <end position="326"/>
    </location>
</feature>
<dbReference type="EMBL" id="CAMXCT030000903">
    <property type="protein sequence ID" value="CAL4771942.1"/>
    <property type="molecule type" value="Genomic_DNA"/>
</dbReference>
<feature type="region of interest" description="Disordered" evidence="4">
    <location>
        <begin position="1"/>
        <end position="23"/>
    </location>
</feature>
<protein>
    <submittedName>
        <fullName evidence="7">DNA polymerase III subunit epsilon</fullName>
    </submittedName>
</protein>
<keyword evidence="8" id="KW-1185">Reference proteome</keyword>
<evidence type="ECO:0000313" key="7">
    <source>
        <dbReference type="EMBL" id="CAL4771942.1"/>
    </source>
</evidence>
<reference evidence="7 8" key="2">
    <citation type="submission" date="2024-05" db="EMBL/GenBank/DDBJ databases">
        <authorList>
            <person name="Chen Y."/>
            <person name="Shah S."/>
            <person name="Dougan E. K."/>
            <person name="Thang M."/>
            <person name="Chan C."/>
        </authorList>
    </citation>
    <scope>NUCLEOTIDE SEQUENCE [LARGE SCALE GENOMIC DNA]</scope>
</reference>
<feature type="compositionally biased region" description="Basic and acidic residues" evidence="4">
    <location>
        <begin position="11"/>
        <end position="23"/>
    </location>
</feature>
<dbReference type="InterPro" id="IPR012337">
    <property type="entry name" value="RNaseH-like_sf"/>
</dbReference>
<dbReference type="GO" id="GO:0008408">
    <property type="term" value="F:3'-5' exonuclease activity"/>
    <property type="evidence" value="ECO:0007669"/>
    <property type="project" value="TreeGrafter"/>
</dbReference>
<dbReference type="Gene3D" id="3.30.420.10">
    <property type="entry name" value="Ribonuclease H-like superfamily/Ribonuclease H"/>
    <property type="match status" value="1"/>
</dbReference>
<dbReference type="AlphaFoldDB" id="A0A9P1C3X8"/>
<evidence type="ECO:0000313" key="6">
    <source>
        <dbReference type="EMBL" id="CAI3984630.1"/>
    </source>
</evidence>
<feature type="domain" description="Exonuclease" evidence="5">
    <location>
        <begin position="85"/>
        <end position="277"/>
    </location>
</feature>
<keyword evidence="2" id="KW-0378">Hydrolase</keyword>
<dbReference type="InterPro" id="IPR013520">
    <property type="entry name" value="Ribonucl_H"/>
</dbReference>
<name>A0A9P1C3X8_9DINO</name>
<dbReference type="SMART" id="SM00479">
    <property type="entry name" value="EXOIII"/>
    <property type="match status" value="1"/>
</dbReference>
<comment type="caution">
    <text evidence="6">The sequence shown here is derived from an EMBL/GenBank/DDBJ whole genome shotgun (WGS) entry which is preliminary data.</text>
</comment>
<feature type="compositionally biased region" description="Polar residues" evidence="4">
    <location>
        <begin position="295"/>
        <end position="311"/>
    </location>
</feature>
<dbReference type="Pfam" id="PF00929">
    <property type="entry name" value="RNase_T"/>
    <property type="match status" value="1"/>
</dbReference>
<evidence type="ECO:0000256" key="3">
    <source>
        <dbReference type="ARBA" id="ARBA00022839"/>
    </source>
</evidence>
<dbReference type="EMBL" id="CAMXCT020000903">
    <property type="protein sequence ID" value="CAL1138005.1"/>
    <property type="molecule type" value="Genomic_DNA"/>
</dbReference>
<evidence type="ECO:0000313" key="8">
    <source>
        <dbReference type="Proteomes" id="UP001152797"/>
    </source>
</evidence>
<sequence length="406" mass="44218">MADDVATRAPESPRRSTKAEGDRALSPLAVLRKVARKFGLLQEDHTWLEDSHGQSGDPSVQYQRGEQPIAKWWTLLPVEPFKYQRVVVFDTETSGFGAEDEIIEIGAVELEVRSKAENGSSLWSSLWPTGVCFHSLLQATRPINAKASQVNGLDFEMLQAVASKQDAIRRFMNFIGDEKTALIAHNAAFDLRMLLQDLKRCGLEAEGIRLGQRCFCSAAAFGAFRPLSPRDLTTACYLLDIPEGSPGSVWRSSTHSALVDAVLTAKVVLAILSKVAGEAGQPLPRPTALPLPCRPSSSTRLPSEAFTSPEQTGRKRTGKPIFPAGATGGAANRCSRPVLELGRARGTVYHAMSGKETVAKTRPEGHGYCQFKISKKGCQQWLPTLVKRLRFLAVESHLNPLANSAS</sequence>
<dbReference type="PANTHER" id="PTHR30231">
    <property type="entry name" value="DNA POLYMERASE III SUBUNIT EPSILON"/>
    <property type="match status" value="1"/>
</dbReference>
<dbReference type="Proteomes" id="UP001152797">
    <property type="component" value="Unassembled WGS sequence"/>
</dbReference>
<dbReference type="OrthoDB" id="416591at2759"/>
<dbReference type="SUPFAM" id="SSF53098">
    <property type="entry name" value="Ribonuclease H-like"/>
    <property type="match status" value="1"/>
</dbReference>
<keyword evidence="3" id="KW-0269">Exonuclease</keyword>
<reference evidence="6" key="1">
    <citation type="submission" date="2022-10" db="EMBL/GenBank/DDBJ databases">
        <authorList>
            <person name="Chen Y."/>
            <person name="Dougan E. K."/>
            <person name="Chan C."/>
            <person name="Rhodes N."/>
            <person name="Thang M."/>
        </authorList>
    </citation>
    <scope>NUCLEOTIDE SEQUENCE</scope>
</reference>
<evidence type="ECO:0000256" key="4">
    <source>
        <dbReference type="SAM" id="MobiDB-lite"/>
    </source>
</evidence>
<dbReference type="InterPro" id="IPR036397">
    <property type="entry name" value="RNaseH_sf"/>
</dbReference>
<evidence type="ECO:0000259" key="5">
    <source>
        <dbReference type="SMART" id="SM00479"/>
    </source>
</evidence>
<dbReference type="PANTHER" id="PTHR30231:SF4">
    <property type="entry name" value="PROTEIN NEN2"/>
    <property type="match status" value="1"/>
</dbReference>
<accession>A0A9P1C3X8</accession>
<dbReference type="GO" id="GO:0003676">
    <property type="term" value="F:nucleic acid binding"/>
    <property type="evidence" value="ECO:0007669"/>
    <property type="project" value="InterPro"/>
</dbReference>
<evidence type="ECO:0000256" key="1">
    <source>
        <dbReference type="ARBA" id="ARBA00022722"/>
    </source>
</evidence>
<evidence type="ECO:0000256" key="2">
    <source>
        <dbReference type="ARBA" id="ARBA00022801"/>
    </source>
</evidence>
<proteinExistence type="predicted"/>
<organism evidence="6">
    <name type="scientific">Cladocopium goreaui</name>
    <dbReference type="NCBI Taxonomy" id="2562237"/>
    <lineage>
        <taxon>Eukaryota</taxon>
        <taxon>Sar</taxon>
        <taxon>Alveolata</taxon>
        <taxon>Dinophyceae</taxon>
        <taxon>Suessiales</taxon>
        <taxon>Symbiodiniaceae</taxon>
        <taxon>Cladocopium</taxon>
    </lineage>
</organism>
<dbReference type="EMBL" id="CAMXCT010000903">
    <property type="protein sequence ID" value="CAI3984630.1"/>
    <property type="molecule type" value="Genomic_DNA"/>
</dbReference>
<keyword evidence="1" id="KW-0540">Nuclease</keyword>
<dbReference type="CDD" id="cd06127">
    <property type="entry name" value="DEDDh"/>
    <property type="match status" value="1"/>
</dbReference>